<accession>A0ABQ4ZUH8</accession>
<dbReference type="EMBL" id="BQNB010011592">
    <property type="protein sequence ID" value="GJS92592.1"/>
    <property type="molecule type" value="Genomic_DNA"/>
</dbReference>
<reference evidence="1" key="2">
    <citation type="submission" date="2022-01" db="EMBL/GenBank/DDBJ databases">
        <authorList>
            <person name="Yamashiro T."/>
            <person name="Shiraishi A."/>
            <person name="Satake H."/>
            <person name="Nakayama K."/>
        </authorList>
    </citation>
    <scope>NUCLEOTIDE SEQUENCE</scope>
</reference>
<keyword evidence="2" id="KW-1185">Reference proteome</keyword>
<organism evidence="1 2">
    <name type="scientific">Tanacetum coccineum</name>
    <dbReference type="NCBI Taxonomy" id="301880"/>
    <lineage>
        <taxon>Eukaryota</taxon>
        <taxon>Viridiplantae</taxon>
        <taxon>Streptophyta</taxon>
        <taxon>Embryophyta</taxon>
        <taxon>Tracheophyta</taxon>
        <taxon>Spermatophyta</taxon>
        <taxon>Magnoliopsida</taxon>
        <taxon>eudicotyledons</taxon>
        <taxon>Gunneridae</taxon>
        <taxon>Pentapetalae</taxon>
        <taxon>asterids</taxon>
        <taxon>campanulids</taxon>
        <taxon>Asterales</taxon>
        <taxon>Asteraceae</taxon>
        <taxon>Asteroideae</taxon>
        <taxon>Anthemideae</taxon>
        <taxon>Anthemidinae</taxon>
        <taxon>Tanacetum</taxon>
    </lineage>
</organism>
<name>A0ABQ4ZUH8_9ASTR</name>
<evidence type="ECO:0000313" key="2">
    <source>
        <dbReference type="Proteomes" id="UP001151760"/>
    </source>
</evidence>
<dbReference type="Proteomes" id="UP001151760">
    <property type="component" value="Unassembled WGS sequence"/>
</dbReference>
<evidence type="ECO:0000313" key="1">
    <source>
        <dbReference type="EMBL" id="GJS92592.1"/>
    </source>
</evidence>
<reference evidence="1" key="1">
    <citation type="journal article" date="2022" name="Int. J. Mol. Sci.">
        <title>Draft Genome of Tanacetum Coccineum: Genomic Comparison of Closely Related Tanacetum-Family Plants.</title>
        <authorList>
            <person name="Yamashiro T."/>
            <person name="Shiraishi A."/>
            <person name="Nakayama K."/>
            <person name="Satake H."/>
        </authorList>
    </citation>
    <scope>NUCLEOTIDE SEQUENCE</scope>
</reference>
<gene>
    <name evidence="1" type="ORF">Tco_0799560</name>
</gene>
<sequence>MKPRGPIYRELKRRGESFMNLPFNLSHEVYEQGWALGKRIGRFVKVIWLEKGSLGFRLTTEYPQLVRCEGIIGRFLSKVGRGSGSGCFFSFEAGYAALRTLLIPIRSPWAGKVVSSKISCERSHATMHDGQIITVTISEKELREEGTYATTIVENVKGMVVSGCIWRRKFLDAEAEAFLADVECTAPYDHPLAITTTNMFEVSHEDAYDSDVDEGPHAAAAFMANLSSTSGTIG</sequence>
<comment type="caution">
    <text evidence="1">The sequence shown here is derived from an EMBL/GenBank/DDBJ whole genome shotgun (WGS) entry which is preliminary data.</text>
</comment>
<protein>
    <submittedName>
        <fullName evidence="1">Uncharacterized protein</fullName>
    </submittedName>
</protein>
<proteinExistence type="predicted"/>